<dbReference type="Proteomes" id="UP000598820">
    <property type="component" value="Unassembled WGS sequence"/>
</dbReference>
<comment type="caution">
    <text evidence="2">The sequence shown here is derived from an EMBL/GenBank/DDBJ whole genome shotgun (WGS) entry which is preliminary data.</text>
</comment>
<feature type="signal peptide" evidence="1">
    <location>
        <begin position="1"/>
        <end position="22"/>
    </location>
</feature>
<organism evidence="2 3">
    <name type="scientific">Spirosoma profusum</name>
    <dbReference type="NCBI Taxonomy" id="2771354"/>
    <lineage>
        <taxon>Bacteria</taxon>
        <taxon>Pseudomonadati</taxon>
        <taxon>Bacteroidota</taxon>
        <taxon>Cytophagia</taxon>
        <taxon>Cytophagales</taxon>
        <taxon>Cytophagaceae</taxon>
        <taxon>Spirosoma</taxon>
    </lineage>
</organism>
<evidence type="ECO:0000256" key="1">
    <source>
        <dbReference type="SAM" id="SignalP"/>
    </source>
</evidence>
<proteinExistence type="predicted"/>
<accession>A0A927ATU8</accession>
<protein>
    <recommendedName>
        <fullName evidence="4">Fimbrial protein</fullName>
    </recommendedName>
</protein>
<keyword evidence="3" id="KW-1185">Reference proteome</keyword>
<feature type="chain" id="PRO_5037553603" description="Fimbrial protein" evidence="1">
    <location>
        <begin position="23"/>
        <end position="59"/>
    </location>
</feature>
<keyword evidence="1" id="KW-0732">Signal</keyword>
<dbReference type="AlphaFoldDB" id="A0A927ATU8"/>
<name>A0A927ATU8_9BACT</name>
<reference evidence="2" key="1">
    <citation type="submission" date="2020-09" db="EMBL/GenBank/DDBJ databases">
        <authorList>
            <person name="Kim M.K."/>
        </authorList>
    </citation>
    <scope>NUCLEOTIDE SEQUENCE</scope>
    <source>
        <strain evidence="2">BT702</strain>
    </source>
</reference>
<evidence type="ECO:0000313" key="2">
    <source>
        <dbReference type="EMBL" id="MBD2704460.1"/>
    </source>
</evidence>
<gene>
    <name evidence="2" type="ORF">IC229_27720</name>
</gene>
<dbReference type="EMBL" id="JACWZY010000032">
    <property type="protein sequence ID" value="MBD2704460.1"/>
    <property type="molecule type" value="Genomic_DNA"/>
</dbReference>
<dbReference type="RefSeq" id="WP_190891050.1">
    <property type="nucleotide sequence ID" value="NZ_JACWZY010000032.1"/>
</dbReference>
<evidence type="ECO:0000313" key="3">
    <source>
        <dbReference type="Proteomes" id="UP000598820"/>
    </source>
</evidence>
<evidence type="ECO:0008006" key="4">
    <source>
        <dbReference type="Google" id="ProtNLM"/>
    </source>
</evidence>
<sequence length="59" mass="6445">MKTPFCLWALLSTLFTSLPYSVCDSAGQKPSLVNVARLNSRDSSLLKGTPAKFGVNLLW</sequence>